<gene>
    <name evidence="1" type="ordered locus">wcw_0303</name>
</gene>
<dbReference type="Proteomes" id="UP000001505">
    <property type="component" value="Chromosome"/>
</dbReference>
<dbReference type="HOGENOM" id="CLU_1642117_0_0_0"/>
<evidence type="ECO:0000313" key="2">
    <source>
        <dbReference type="Proteomes" id="UP000001505"/>
    </source>
</evidence>
<protein>
    <submittedName>
        <fullName evidence="1">Uncharacterized protein</fullName>
    </submittedName>
</protein>
<dbReference type="RefSeq" id="WP_013181406.1">
    <property type="nucleotide sequence ID" value="NC_014225.1"/>
</dbReference>
<dbReference type="STRING" id="716544.wcw_0303"/>
<accession>D6YU67</accession>
<organism evidence="1 2">
    <name type="scientific">Waddlia chondrophila (strain ATCC VR-1470 / WSU 86-1044)</name>
    <dbReference type="NCBI Taxonomy" id="716544"/>
    <lineage>
        <taxon>Bacteria</taxon>
        <taxon>Pseudomonadati</taxon>
        <taxon>Chlamydiota</taxon>
        <taxon>Chlamydiia</taxon>
        <taxon>Parachlamydiales</taxon>
        <taxon>Waddliaceae</taxon>
        <taxon>Waddlia</taxon>
    </lineage>
</organism>
<proteinExistence type="predicted"/>
<sequence length="146" mass="16766">MREQKHRFIFEAGHWIGEGTVGFSASPEQVLFSTSWTIDPIEKEEIRCQQRVQMEGAEEDVCNKIHIYGVTQNAFSISLENEILGQVIGAGIIDEHTIAWEFRGDIGFQGYEIYEKKRDGSEYRFHAEYSSPDQFRTIIDGIITKS</sequence>
<dbReference type="KEGG" id="wch:wcw_0303"/>
<dbReference type="AlphaFoldDB" id="D6YU67"/>
<dbReference type="EMBL" id="CP001928">
    <property type="protein sequence ID" value="ADI37678.1"/>
    <property type="molecule type" value="Genomic_DNA"/>
</dbReference>
<keyword evidence="2" id="KW-1185">Reference proteome</keyword>
<name>D6YU67_WADCW</name>
<dbReference type="OrthoDB" id="21934at2"/>
<dbReference type="eggNOG" id="ENOG5032TFM">
    <property type="taxonomic scope" value="Bacteria"/>
</dbReference>
<reference evidence="1 2" key="1">
    <citation type="journal article" date="2010" name="PLoS ONE">
        <title>The Waddlia genome: a window into chlamydial biology.</title>
        <authorList>
            <person name="Bertelli C."/>
            <person name="Collyn F."/>
            <person name="Croxatto A."/>
            <person name="Ruckert C."/>
            <person name="Polkinghorne A."/>
            <person name="Kebbi-Beghdadi C."/>
            <person name="Goesmann A."/>
            <person name="Vaughan L."/>
            <person name="Greub G."/>
        </authorList>
    </citation>
    <scope>NUCLEOTIDE SEQUENCE [LARGE SCALE GENOMIC DNA]</scope>
    <source>
        <strain evidence="2">ATCC VR-1470 / WSU 86-1044</strain>
    </source>
</reference>
<evidence type="ECO:0000313" key="1">
    <source>
        <dbReference type="EMBL" id="ADI37678.1"/>
    </source>
</evidence>